<dbReference type="PANTHER" id="PTHR41709">
    <property type="entry name" value="KAIB-LIKE PROTEIN 1"/>
    <property type="match status" value="1"/>
</dbReference>
<reference evidence="2 3" key="2">
    <citation type="submission" date="2018-06" db="EMBL/GenBank/DDBJ databases">
        <title>Metagenomic assembly of (sub)arctic Cyanobacteria and their associated microbiome from non-axenic cultures.</title>
        <authorList>
            <person name="Baurain D."/>
        </authorList>
    </citation>
    <scope>NUCLEOTIDE SEQUENCE [LARGE SCALE GENOMIC DNA]</scope>
    <source>
        <strain evidence="2">ULC066bin1</strain>
    </source>
</reference>
<dbReference type="CDD" id="cd02978">
    <property type="entry name" value="KaiB_like"/>
    <property type="match status" value="1"/>
</dbReference>
<comment type="caution">
    <text evidence="2">The sequence shown here is derived from an EMBL/GenBank/DDBJ whole genome shotgun (WGS) entry which is preliminary data.</text>
</comment>
<organism evidence="2 3">
    <name type="scientific">Pseudanabaena frigida</name>
    <dbReference type="NCBI Taxonomy" id="945775"/>
    <lineage>
        <taxon>Bacteria</taxon>
        <taxon>Bacillati</taxon>
        <taxon>Cyanobacteriota</taxon>
        <taxon>Cyanophyceae</taxon>
        <taxon>Pseudanabaenales</taxon>
        <taxon>Pseudanabaenaceae</taxon>
        <taxon>Pseudanabaena</taxon>
    </lineage>
</organism>
<dbReference type="InterPro" id="IPR036249">
    <property type="entry name" value="Thioredoxin-like_sf"/>
</dbReference>
<proteinExistence type="predicted"/>
<dbReference type="SMART" id="SM01248">
    <property type="entry name" value="KaiB"/>
    <property type="match status" value="1"/>
</dbReference>
<dbReference type="InterPro" id="IPR039022">
    <property type="entry name" value="KaiB-like"/>
</dbReference>
<evidence type="ECO:0000313" key="2">
    <source>
        <dbReference type="EMBL" id="PZO38319.1"/>
    </source>
</evidence>
<dbReference type="Gene3D" id="3.40.30.10">
    <property type="entry name" value="Glutaredoxin"/>
    <property type="match status" value="1"/>
</dbReference>
<evidence type="ECO:0000259" key="1">
    <source>
        <dbReference type="SMART" id="SM01248"/>
    </source>
</evidence>
<dbReference type="PANTHER" id="PTHR41709:SF2">
    <property type="entry name" value="CIRCADIAN CLOCK PROTEIN KAIB2"/>
    <property type="match status" value="1"/>
</dbReference>
<gene>
    <name evidence="2" type="ORF">DCF19_16710</name>
</gene>
<evidence type="ECO:0000313" key="3">
    <source>
        <dbReference type="Proteomes" id="UP000249467"/>
    </source>
</evidence>
<dbReference type="EMBL" id="QBML01000024">
    <property type="protein sequence ID" value="PZO38319.1"/>
    <property type="molecule type" value="Genomic_DNA"/>
</dbReference>
<name>A0A2W4W8N5_9CYAN</name>
<dbReference type="GO" id="GO:0048511">
    <property type="term" value="P:rhythmic process"/>
    <property type="evidence" value="ECO:0007669"/>
    <property type="project" value="InterPro"/>
</dbReference>
<protein>
    <submittedName>
        <fullName evidence="2">Circadian clock protein KaiB</fullName>
    </submittedName>
</protein>
<dbReference type="SUPFAM" id="SSF52833">
    <property type="entry name" value="Thioredoxin-like"/>
    <property type="match status" value="1"/>
</dbReference>
<accession>A0A2W4W8N5</accession>
<feature type="domain" description="KaiB" evidence="1">
    <location>
        <begin position="20"/>
        <end position="101"/>
    </location>
</feature>
<sequence>MDINTIENLTLPEEEIWEMRLYVAGKSAKSLLAIANLQRICEEFLNGRYQIEVIDLVEHPHIARKEQIIAVPTLIKKLPLPLKQIIGDLSNQEKVLTGLEIRKSNL</sequence>
<dbReference type="Proteomes" id="UP000249467">
    <property type="component" value="Unassembled WGS sequence"/>
</dbReference>
<dbReference type="Pfam" id="PF07689">
    <property type="entry name" value="KaiB"/>
    <property type="match status" value="1"/>
</dbReference>
<reference evidence="2 3" key="1">
    <citation type="submission" date="2018-04" db="EMBL/GenBank/DDBJ databases">
        <authorList>
            <person name="Go L.Y."/>
            <person name="Mitchell J.A."/>
        </authorList>
    </citation>
    <scope>NUCLEOTIDE SEQUENCE [LARGE SCALE GENOMIC DNA]</scope>
    <source>
        <strain evidence="2">ULC066bin1</strain>
    </source>
</reference>
<dbReference type="InterPro" id="IPR011649">
    <property type="entry name" value="KaiB_domain"/>
</dbReference>
<dbReference type="AlphaFoldDB" id="A0A2W4W8N5"/>